<accession>A0ABT4RE38</accession>
<dbReference type="SUPFAM" id="SSF50129">
    <property type="entry name" value="GroES-like"/>
    <property type="match status" value="1"/>
</dbReference>
<reference evidence="3" key="1">
    <citation type="submission" date="2022-10" db="EMBL/GenBank/DDBJ databases">
        <title>The WGS of Solirubrobacter sp. CPCC 204708.</title>
        <authorList>
            <person name="Jiang Z."/>
        </authorList>
    </citation>
    <scope>NUCLEOTIDE SEQUENCE</scope>
    <source>
        <strain evidence="3">CPCC 204708</strain>
    </source>
</reference>
<dbReference type="InterPro" id="IPR013149">
    <property type="entry name" value="ADH-like_C"/>
</dbReference>
<feature type="domain" description="Enoyl reductase (ER)" evidence="2">
    <location>
        <begin position="10"/>
        <end position="299"/>
    </location>
</feature>
<dbReference type="SUPFAM" id="SSF51735">
    <property type="entry name" value="NAD(P)-binding Rossmann-fold domains"/>
    <property type="match status" value="1"/>
</dbReference>
<feature type="region of interest" description="Disordered" evidence="1">
    <location>
        <begin position="1"/>
        <end position="25"/>
    </location>
</feature>
<sequence>MRAIEVTRFGPPEVLEPRQRPEPTPTEGEVLIEVELAEVLFLDTQLRAGWGRDFFAVEPPFVPGVGVAGTIDGRRVIAGTSRSGAYSGGGYAELAAAPADMVFDVPAGVRSADALAALHDGMMAFSRLGHTPVRPGDRALVTAAAGGIGVWLVPLLRAAGATVIAAARGAEKLELARSRGAHTTVDYSEPGWTDGLGELDIVFDGAGGDPGTAALAITASGGRFHAYGAASGDFPARRDDVEFFGIETPVDWRAATTRALHALAEREVEPVIGQSVPLEDAAAAHAAIADRSVLGKTLLEVR</sequence>
<evidence type="ECO:0000313" key="3">
    <source>
        <dbReference type="EMBL" id="MDA0136793.1"/>
    </source>
</evidence>
<gene>
    <name evidence="3" type="ORF">OJ962_04730</name>
</gene>
<dbReference type="EMBL" id="JAPCID010000006">
    <property type="protein sequence ID" value="MDA0136793.1"/>
    <property type="molecule type" value="Genomic_DNA"/>
</dbReference>
<evidence type="ECO:0000259" key="2">
    <source>
        <dbReference type="SMART" id="SM00829"/>
    </source>
</evidence>
<dbReference type="SMART" id="SM00829">
    <property type="entry name" value="PKS_ER"/>
    <property type="match status" value="1"/>
</dbReference>
<keyword evidence="4" id="KW-1185">Reference proteome</keyword>
<protein>
    <submittedName>
        <fullName evidence="3">Zinc-binding dehydrogenase</fullName>
    </submittedName>
</protein>
<dbReference type="InterPro" id="IPR036291">
    <property type="entry name" value="NAD(P)-bd_dom_sf"/>
</dbReference>
<dbReference type="RefSeq" id="WP_202953661.1">
    <property type="nucleotide sequence ID" value="NZ_JAPCID010000006.1"/>
</dbReference>
<dbReference type="PANTHER" id="PTHR43677:SF4">
    <property type="entry name" value="QUINONE OXIDOREDUCTASE-LIKE PROTEIN 2"/>
    <property type="match status" value="1"/>
</dbReference>
<proteinExistence type="predicted"/>
<dbReference type="PANTHER" id="PTHR43677">
    <property type="entry name" value="SHORT-CHAIN DEHYDROGENASE/REDUCTASE"/>
    <property type="match status" value="1"/>
</dbReference>
<name>A0ABT4RE38_9ACTN</name>
<dbReference type="Gene3D" id="3.40.50.720">
    <property type="entry name" value="NAD(P)-binding Rossmann-like Domain"/>
    <property type="match status" value="1"/>
</dbReference>
<dbReference type="Proteomes" id="UP001147700">
    <property type="component" value="Unassembled WGS sequence"/>
</dbReference>
<evidence type="ECO:0000313" key="4">
    <source>
        <dbReference type="Proteomes" id="UP001147700"/>
    </source>
</evidence>
<comment type="caution">
    <text evidence="3">The sequence shown here is derived from an EMBL/GenBank/DDBJ whole genome shotgun (WGS) entry which is preliminary data.</text>
</comment>
<dbReference type="Gene3D" id="3.90.180.10">
    <property type="entry name" value="Medium-chain alcohol dehydrogenases, catalytic domain"/>
    <property type="match status" value="1"/>
</dbReference>
<dbReference type="InterPro" id="IPR051397">
    <property type="entry name" value="Zn-ADH-like_protein"/>
</dbReference>
<dbReference type="Pfam" id="PF00107">
    <property type="entry name" value="ADH_zinc_N"/>
    <property type="match status" value="1"/>
</dbReference>
<organism evidence="3 4">
    <name type="scientific">Solirubrobacter deserti</name>
    <dbReference type="NCBI Taxonomy" id="2282478"/>
    <lineage>
        <taxon>Bacteria</taxon>
        <taxon>Bacillati</taxon>
        <taxon>Actinomycetota</taxon>
        <taxon>Thermoleophilia</taxon>
        <taxon>Solirubrobacterales</taxon>
        <taxon>Solirubrobacteraceae</taxon>
        <taxon>Solirubrobacter</taxon>
    </lineage>
</organism>
<dbReference type="InterPro" id="IPR020843">
    <property type="entry name" value="ER"/>
</dbReference>
<dbReference type="InterPro" id="IPR011032">
    <property type="entry name" value="GroES-like_sf"/>
</dbReference>
<evidence type="ECO:0000256" key="1">
    <source>
        <dbReference type="SAM" id="MobiDB-lite"/>
    </source>
</evidence>